<proteinExistence type="predicted"/>
<organism evidence="2 3">
    <name type="scientific">Paraburkholderia phenoliruptrix</name>
    <dbReference type="NCBI Taxonomy" id="252970"/>
    <lineage>
        <taxon>Bacteria</taxon>
        <taxon>Pseudomonadati</taxon>
        <taxon>Pseudomonadota</taxon>
        <taxon>Betaproteobacteria</taxon>
        <taxon>Burkholderiales</taxon>
        <taxon>Burkholderiaceae</taxon>
        <taxon>Paraburkholderia</taxon>
    </lineage>
</organism>
<protein>
    <submittedName>
        <fullName evidence="2">Uncharacterized protein</fullName>
    </submittedName>
</protein>
<keyword evidence="1" id="KW-0732">Signal</keyword>
<dbReference type="Proteomes" id="UP000494249">
    <property type="component" value="Unassembled WGS sequence"/>
</dbReference>
<reference evidence="2 3" key="1">
    <citation type="submission" date="2020-04" db="EMBL/GenBank/DDBJ databases">
        <authorList>
            <person name="De Canck E."/>
        </authorList>
    </citation>
    <scope>NUCLEOTIDE SEQUENCE [LARGE SCALE GENOMIC DNA]</scope>
    <source>
        <strain evidence="2 3">LMG 22037</strain>
    </source>
</reference>
<dbReference type="AlphaFoldDB" id="A0A6J5CHB6"/>
<evidence type="ECO:0000313" key="2">
    <source>
        <dbReference type="EMBL" id="CAB3735077.1"/>
    </source>
</evidence>
<dbReference type="RefSeq" id="WP_035477205.1">
    <property type="nucleotide sequence ID" value="NZ_CADFGL010000048.1"/>
</dbReference>
<gene>
    <name evidence="2" type="ORF">LMG22037_05930</name>
</gene>
<evidence type="ECO:0000313" key="3">
    <source>
        <dbReference type="Proteomes" id="UP000494249"/>
    </source>
</evidence>
<feature type="chain" id="PRO_5026729643" evidence="1">
    <location>
        <begin position="20"/>
        <end position="86"/>
    </location>
</feature>
<sequence>MLKIMIALAAVGICGGAVAAEEFVPGNGTLLSVSTFTAGKASVQLQTWRSQAGHVCREYVKDVSYAPDGDVTKINLSAVCDNDKPL</sequence>
<evidence type="ECO:0000256" key="1">
    <source>
        <dbReference type="SAM" id="SignalP"/>
    </source>
</evidence>
<feature type="signal peptide" evidence="1">
    <location>
        <begin position="1"/>
        <end position="19"/>
    </location>
</feature>
<accession>A0A6J5CHB6</accession>
<dbReference type="EMBL" id="CADIKB010000050">
    <property type="protein sequence ID" value="CAB3735077.1"/>
    <property type="molecule type" value="Genomic_DNA"/>
</dbReference>
<name>A0A6J5CHB6_9BURK</name>